<accession>A0ACC2S5E9</accession>
<organism evidence="1 2">
    <name type="scientific">Entomophthora muscae</name>
    <dbReference type="NCBI Taxonomy" id="34485"/>
    <lineage>
        <taxon>Eukaryota</taxon>
        <taxon>Fungi</taxon>
        <taxon>Fungi incertae sedis</taxon>
        <taxon>Zoopagomycota</taxon>
        <taxon>Entomophthoromycotina</taxon>
        <taxon>Entomophthoromycetes</taxon>
        <taxon>Entomophthorales</taxon>
        <taxon>Entomophthoraceae</taxon>
        <taxon>Entomophthora</taxon>
    </lineage>
</organism>
<protein>
    <submittedName>
        <fullName evidence="1">Uncharacterized protein</fullName>
    </submittedName>
</protein>
<gene>
    <name evidence="1" type="ORF">DSO57_1021016</name>
</gene>
<keyword evidence="2" id="KW-1185">Reference proteome</keyword>
<sequence>MPAGARRVVLWLGSSIGSFDREDAKAFMSKVENSLVPGDCMLLGIDLMNPEKISLAYDDPKGVTRDFIMNGLVHCDRILGGGVIDPKDFSYRSQVDIVNSFHKSSYLCLNPVSIPKYGIEIQQGEEIHIEQSCKYNNNQIHSLLDDTHLVCAAQWLDPFNSYTLNIAHKPPFYFKAPKHAVPQPEEWLELWRSWEYICHLITDELLLVKPISLRHPFVFYLGHIPAFLDIQLANHLKEPFTEPSSFATHFERGIDPDVNDPTKCHSHSEIPAVWPTRKEISEYQERVKQRLISASSLPEDARLGRVLVYAFEHQAMHIETLLYMLLRVTPLTNATALVPIKNQNSERVKKSSLLQVPSGTVRLGIDDKEELDELHSPTTYGWDNESPSREVMVPNFHLDSRPVTNGEFLDFLKATINLNYPASWIPIDLPQFTFQVMSFNGPVSMERAINWPVMVAHDQALAYAEWRGMRLPTEPELNRARDLHAALISQADDLGADANYSNRLFRPRTIAANASLHRWQPIEVVDNGGFQLFGDGWEWTGTPLLPHAGFKASKLYPGYSADFFDHKHMVILGGSYATHPRMSSRPSFRNWYHRGYAYMFATFRCAV</sequence>
<dbReference type="EMBL" id="QTSX02005780">
    <property type="protein sequence ID" value="KAJ9057603.1"/>
    <property type="molecule type" value="Genomic_DNA"/>
</dbReference>
<reference evidence="1" key="1">
    <citation type="submission" date="2022-04" db="EMBL/GenBank/DDBJ databases">
        <title>Genome of the entomopathogenic fungus Entomophthora muscae.</title>
        <authorList>
            <person name="Elya C."/>
            <person name="Lovett B.R."/>
            <person name="Lee E."/>
            <person name="Macias A.M."/>
            <person name="Hajek A.E."/>
            <person name="De Bivort B.L."/>
            <person name="Kasson M.T."/>
            <person name="De Fine Licht H.H."/>
            <person name="Stajich J.E."/>
        </authorList>
    </citation>
    <scope>NUCLEOTIDE SEQUENCE</scope>
    <source>
        <strain evidence="1">Berkeley</strain>
    </source>
</reference>
<comment type="caution">
    <text evidence="1">The sequence shown here is derived from an EMBL/GenBank/DDBJ whole genome shotgun (WGS) entry which is preliminary data.</text>
</comment>
<evidence type="ECO:0000313" key="1">
    <source>
        <dbReference type="EMBL" id="KAJ9057603.1"/>
    </source>
</evidence>
<proteinExistence type="predicted"/>
<evidence type="ECO:0000313" key="2">
    <source>
        <dbReference type="Proteomes" id="UP001165960"/>
    </source>
</evidence>
<name>A0ACC2S5E9_9FUNG</name>
<dbReference type="Proteomes" id="UP001165960">
    <property type="component" value="Unassembled WGS sequence"/>
</dbReference>